<dbReference type="EMBL" id="NFEZ01000001">
    <property type="protein sequence ID" value="PLT48229.1"/>
    <property type="molecule type" value="Genomic_DNA"/>
</dbReference>
<dbReference type="SUPFAM" id="SSF52540">
    <property type="entry name" value="P-loop containing nucleoside triphosphate hydrolases"/>
    <property type="match status" value="1"/>
</dbReference>
<gene>
    <name evidence="1" type="ORF">B8V81_0361</name>
</gene>
<protein>
    <submittedName>
        <fullName evidence="1">Tunicamycin resistance</fullName>
    </submittedName>
</protein>
<dbReference type="InterPro" id="IPR027417">
    <property type="entry name" value="P-loop_NTPase"/>
</dbReference>
<dbReference type="Gene3D" id="3.40.50.300">
    <property type="entry name" value="P-loop containing nucleotide triphosphate hydrolases"/>
    <property type="match status" value="1"/>
</dbReference>
<evidence type="ECO:0000313" key="1">
    <source>
        <dbReference type="EMBL" id="PLT48229.1"/>
    </source>
</evidence>
<proteinExistence type="predicted"/>
<evidence type="ECO:0000313" key="2">
    <source>
        <dbReference type="Proteomes" id="UP000234789"/>
    </source>
</evidence>
<dbReference type="AlphaFoldDB" id="A0A2N5ND12"/>
<name>A0A2N5ND12_9BACL</name>
<accession>A0A2N5ND12</accession>
<comment type="caution">
    <text evidence="1">The sequence shown here is derived from an EMBL/GenBank/DDBJ whole genome shotgun (WGS) entry which is preliminary data.</text>
</comment>
<sequence length="54" mass="6027">MGAIIWINGAFGSGKTQTAWELHRRLPGSFVFDPENAGYYIRENLPAELEASFP</sequence>
<reference evidence="1 2" key="1">
    <citation type="submission" date="2017-05" db="EMBL/GenBank/DDBJ databases">
        <title>Functional genome analysis of Paenibacillus pasadenensis strain R16: insights on endophytic life style and antifungal activity.</title>
        <authorList>
            <person name="Passera A."/>
            <person name="Marcolungo L."/>
            <person name="Casati P."/>
            <person name="Brasca M."/>
            <person name="Quaglino F."/>
            <person name="Delledonne M."/>
        </authorList>
    </citation>
    <scope>NUCLEOTIDE SEQUENCE [LARGE SCALE GENOMIC DNA]</scope>
    <source>
        <strain evidence="1 2">R16</strain>
    </source>
</reference>
<keyword evidence="2" id="KW-1185">Reference proteome</keyword>
<organism evidence="1 2">
    <name type="scientific">Paenibacillus pasadenensis</name>
    <dbReference type="NCBI Taxonomy" id="217090"/>
    <lineage>
        <taxon>Bacteria</taxon>
        <taxon>Bacillati</taxon>
        <taxon>Bacillota</taxon>
        <taxon>Bacilli</taxon>
        <taxon>Bacillales</taxon>
        <taxon>Paenibacillaceae</taxon>
        <taxon>Paenibacillus</taxon>
    </lineage>
</organism>
<dbReference type="Proteomes" id="UP000234789">
    <property type="component" value="Unassembled WGS sequence"/>
</dbReference>